<dbReference type="Proteomes" id="UP000323426">
    <property type="component" value="Unassembled WGS sequence"/>
</dbReference>
<dbReference type="InterPro" id="IPR025665">
    <property type="entry name" value="Beta-barrel_OMP_2"/>
</dbReference>
<dbReference type="EMBL" id="VWSF01000037">
    <property type="protein sequence ID" value="KAA5538954.1"/>
    <property type="molecule type" value="Genomic_DNA"/>
</dbReference>
<dbReference type="Pfam" id="PF13568">
    <property type="entry name" value="OMP_b-brl_2"/>
    <property type="match status" value="1"/>
</dbReference>
<sequence length="247" mass="27078">MLKINNENFKNIIIQLNLNLEIMIKSYSLKKIARLGIATLLLLTTIQVNAQSDNPGPKIGVKAGLNFSQLYVEQPNAEDEKIKMGFHFGLFGKIPVTDFLSVQPEVLYTNVGSKVTYGGSDLEDFLGIEPGEVRFNLNYVQVPVALAINIGPLNVHAGPYLAYLVSANVKDLEKSELSGRDIKDLETEDFNRVDYGLMGGVGFDVQNVTVGARYNYGLRKIGNSSLAGNLTENSKNSVVQIYLGFGI</sequence>
<comment type="caution">
    <text evidence="2">The sequence shown here is derived from an EMBL/GenBank/DDBJ whole genome shotgun (WGS) entry which is preliminary data.</text>
</comment>
<proteinExistence type="predicted"/>
<gene>
    <name evidence="2" type="ORF">F0145_25355</name>
</gene>
<reference evidence="2 3" key="1">
    <citation type="submission" date="2019-09" db="EMBL/GenBank/DDBJ databases">
        <title>Genome sequence and assembly of Adhaeribacter sp.</title>
        <authorList>
            <person name="Chhetri G."/>
        </authorList>
    </citation>
    <scope>NUCLEOTIDE SEQUENCE [LARGE SCALE GENOMIC DNA]</scope>
    <source>
        <strain evidence="2 3">DK36</strain>
    </source>
</reference>
<keyword evidence="3" id="KW-1185">Reference proteome</keyword>
<name>A0A5M6CUP7_9BACT</name>
<dbReference type="AlphaFoldDB" id="A0A5M6CUP7"/>
<organism evidence="2 3">
    <name type="scientific">Adhaeribacter rhizoryzae</name>
    <dbReference type="NCBI Taxonomy" id="2607907"/>
    <lineage>
        <taxon>Bacteria</taxon>
        <taxon>Pseudomonadati</taxon>
        <taxon>Bacteroidota</taxon>
        <taxon>Cytophagia</taxon>
        <taxon>Cytophagales</taxon>
        <taxon>Hymenobacteraceae</taxon>
        <taxon>Adhaeribacter</taxon>
    </lineage>
</organism>
<evidence type="ECO:0000313" key="3">
    <source>
        <dbReference type="Proteomes" id="UP000323426"/>
    </source>
</evidence>
<protein>
    <submittedName>
        <fullName evidence="2">PorT family protein</fullName>
    </submittedName>
</protein>
<evidence type="ECO:0000313" key="2">
    <source>
        <dbReference type="EMBL" id="KAA5538954.1"/>
    </source>
</evidence>
<accession>A0A5M6CUP7</accession>
<evidence type="ECO:0000259" key="1">
    <source>
        <dbReference type="Pfam" id="PF13568"/>
    </source>
</evidence>
<feature type="domain" description="Outer membrane protein beta-barrel" evidence="1">
    <location>
        <begin position="50"/>
        <end position="221"/>
    </location>
</feature>